<accession>A0A165X318</accession>
<evidence type="ECO:0000259" key="2">
    <source>
        <dbReference type="Pfam" id="PF09747"/>
    </source>
</evidence>
<reference evidence="3 4" key="1">
    <citation type="journal article" date="2016" name="Mol. Biol. Evol.">
        <title>Comparative Genomics of Early-Diverging Mushroom-Forming Fungi Provides Insights into the Origins of Lignocellulose Decay Capabilities.</title>
        <authorList>
            <person name="Nagy L.G."/>
            <person name="Riley R."/>
            <person name="Tritt A."/>
            <person name="Adam C."/>
            <person name="Daum C."/>
            <person name="Floudas D."/>
            <person name="Sun H."/>
            <person name="Yadav J.S."/>
            <person name="Pangilinan J."/>
            <person name="Larsson K.H."/>
            <person name="Matsuura K."/>
            <person name="Barry K."/>
            <person name="Labutti K."/>
            <person name="Kuo R."/>
            <person name="Ohm R.A."/>
            <person name="Bhattacharya S.S."/>
            <person name="Shirouzu T."/>
            <person name="Yoshinaga Y."/>
            <person name="Martin F.M."/>
            <person name="Grigoriev I.V."/>
            <person name="Hibbett D.S."/>
        </authorList>
    </citation>
    <scope>NUCLEOTIDE SEQUENCE [LARGE SCALE GENOMIC DNA]</scope>
    <source>
        <strain evidence="3 4">HHB10207 ss-3</strain>
    </source>
</reference>
<name>A0A165X318_9AGAM</name>
<dbReference type="PANTHER" id="PTHR31840">
    <property type="entry name" value="COILED-COIL DOMAIN-CONTAINING PROTEIN 97"/>
    <property type="match status" value="1"/>
</dbReference>
<proteinExistence type="predicted"/>
<feature type="region of interest" description="Disordered" evidence="1">
    <location>
        <begin position="139"/>
        <end position="181"/>
    </location>
</feature>
<evidence type="ECO:0000313" key="3">
    <source>
        <dbReference type="EMBL" id="KZT31778.1"/>
    </source>
</evidence>
<dbReference type="AlphaFoldDB" id="A0A165X318"/>
<feature type="compositionally biased region" description="Basic and acidic residues" evidence="1">
    <location>
        <begin position="139"/>
        <end position="151"/>
    </location>
</feature>
<dbReference type="OrthoDB" id="3345311at2759"/>
<dbReference type="InterPro" id="IPR040233">
    <property type="entry name" value="CCD97-like_C"/>
</dbReference>
<feature type="compositionally biased region" description="Acidic residues" evidence="1">
    <location>
        <begin position="211"/>
        <end position="233"/>
    </location>
</feature>
<organism evidence="3 4">
    <name type="scientific">Sistotremastrum suecicum HHB10207 ss-3</name>
    <dbReference type="NCBI Taxonomy" id="1314776"/>
    <lineage>
        <taxon>Eukaryota</taxon>
        <taxon>Fungi</taxon>
        <taxon>Dikarya</taxon>
        <taxon>Basidiomycota</taxon>
        <taxon>Agaricomycotina</taxon>
        <taxon>Agaricomycetes</taxon>
        <taxon>Sistotremastrales</taxon>
        <taxon>Sistotremastraceae</taxon>
        <taxon>Sistotremastrum</taxon>
    </lineage>
</organism>
<dbReference type="Pfam" id="PF09747">
    <property type="entry name" value="CCD97-like_C"/>
    <property type="match status" value="1"/>
</dbReference>
<sequence length="233" mass="27572">MNVDESNKILRYLGLPQDRVPNPHDSPLDFLQQNLSYLPPHILNSLSSIIPPQQRTSIARIRNRRQKYTSTSPAEFAWANARQTWPLLWEGRERRGQEEASDERDWASHEFMAATEGRKPYVGKLADLLSEYEEEREAERVRDLRREKAEQEAMIPEEDEDTDSDDEPDVPPEPIDEEPLDVRKAEFEAMIRQRFIYGHLENADYDRIDWDDSWDGNYSESEEERWFDDEEES</sequence>
<keyword evidence="4" id="KW-1185">Reference proteome</keyword>
<protein>
    <recommendedName>
        <fullName evidence="2">CCD97-like C-terminal domain-containing protein</fullName>
    </recommendedName>
</protein>
<evidence type="ECO:0000256" key="1">
    <source>
        <dbReference type="SAM" id="MobiDB-lite"/>
    </source>
</evidence>
<dbReference type="Proteomes" id="UP000076798">
    <property type="component" value="Unassembled WGS sequence"/>
</dbReference>
<dbReference type="EMBL" id="KV428462">
    <property type="protein sequence ID" value="KZT31778.1"/>
    <property type="molecule type" value="Genomic_DNA"/>
</dbReference>
<dbReference type="InterPro" id="IPR018613">
    <property type="entry name" value="Ccdc97-like"/>
</dbReference>
<dbReference type="PANTHER" id="PTHR31840:SF1">
    <property type="entry name" value="COILED-COIL DOMAIN-CONTAINING PROTEIN 97"/>
    <property type="match status" value="1"/>
</dbReference>
<feature type="domain" description="CCD97-like C-terminal" evidence="2">
    <location>
        <begin position="130"/>
        <end position="230"/>
    </location>
</feature>
<feature type="region of interest" description="Disordered" evidence="1">
    <location>
        <begin position="207"/>
        <end position="233"/>
    </location>
</feature>
<feature type="compositionally biased region" description="Acidic residues" evidence="1">
    <location>
        <begin position="155"/>
        <end position="179"/>
    </location>
</feature>
<dbReference type="STRING" id="1314776.A0A165X318"/>
<gene>
    <name evidence="3" type="ORF">SISSUDRAFT_994716</name>
</gene>
<evidence type="ECO:0000313" key="4">
    <source>
        <dbReference type="Proteomes" id="UP000076798"/>
    </source>
</evidence>